<gene>
    <name evidence="1" type="ORF">CICLE_v10003049mg</name>
</gene>
<proteinExistence type="predicted"/>
<dbReference type="SUPFAM" id="SSF52540">
    <property type="entry name" value="P-loop containing nucleoside triphosphate hydrolases"/>
    <property type="match status" value="1"/>
</dbReference>
<dbReference type="PANTHER" id="PTHR47979">
    <property type="entry name" value="DRAB11-RELATED"/>
    <property type="match status" value="1"/>
</dbReference>
<sequence>MVLRAKLLVLLQNGKQIVQEGVLIALASVADSSQVEGRTTKAQIWDTAGQERYRAITSAYYRGALGALLVMM</sequence>
<evidence type="ECO:0000313" key="1">
    <source>
        <dbReference type="EMBL" id="ESR44776.1"/>
    </source>
</evidence>
<name>V4T5F5_CITCL</name>
<organism evidence="1 2">
    <name type="scientific">Citrus clementina</name>
    <name type="common">Clementine</name>
    <name type="synonym">Citrus deliciosa x Citrus sinensis</name>
    <dbReference type="NCBI Taxonomy" id="85681"/>
    <lineage>
        <taxon>Eukaryota</taxon>
        <taxon>Viridiplantae</taxon>
        <taxon>Streptophyta</taxon>
        <taxon>Embryophyta</taxon>
        <taxon>Tracheophyta</taxon>
        <taxon>Spermatophyta</taxon>
        <taxon>Magnoliopsida</taxon>
        <taxon>eudicotyledons</taxon>
        <taxon>Gunneridae</taxon>
        <taxon>Pentapetalae</taxon>
        <taxon>rosids</taxon>
        <taxon>malvids</taxon>
        <taxon>Sapindales</taxon>
        <taxon>Rutaceae</taxon>
        <taxon>Aurantioideae</taxon>
        <taxon>Citrus</taxon>
    </lineage>
</organism>
<dbReference type="PROSITE" id="PS51419">
    <property type="entry name" value="RAB"/>
    <property type="match status" value="1"/>
</dbReference>
<keyword evidence="2" id="KW-1185">Reference proteome</keyword>
<dbReference type="Gene3D" id="3.40.50.300">
    <property type="entry name" value="P-loop containing nucleotide triphosphate hydrolases"/>
    <property type="match status" value="1"/>
</dbReference>
<dbReference type="GO" id="GO:0003924">
    <property type="term" value="F:GTPase activity"/>
    <property type="evidence" value="ECO:0007669"/>
    <property type="project" value="InterPro"/>
</dbReference>
<dbReference type="STRING" id="85681.V4T5F5"/>
<dbReference type="KEGG" id="cic:CICLE_v10003049mg"/>
<accession>V4T5F5</accession>
<dbReference type="Proteomes" id="UP000030687">
    <property type="component" value="Unassembled WGS sequence"/>
</dbReference>
<dbReference type="Pfam" id="PF00071">
    <property type="entry name" value="Ras"/>
    <property type="match status" value="1"/>
</dbReference>
<reference evidence="1 2" key="1">
    <citation type="submission" date="2013-10" db="EMBL/GenBank/DDBJ databases">
        <authorList>
            <consortium name="International Citrus Genome Consortium"/>
            <person name="Jenkins J."/>
            <person name="Schmutz J."/>
            <person name="Prochnik S."/>
            <person name="Rokhsar D."/>
            <person name="Gmitter F."/>
            <person name="Ollitrault P."/>
            <person name="Machado M."/>
            <person name="Talon M."/>
            <person name="Wincker P."/>
            <person name="Jaillon O."/>
            <person name="Morgante M."/>
        </authorList>
    </citation>
    <scope>NUCLEOTIDE SEQUENCE</scope>
    <source>
        <strain evidence="2">cv. Clemenules</strain>
    </source>
</reference>
<dbReference type="InterPro" id="IPR050209">
    <property type="entry name" value="Rab_GTPases_membrane_traffic"/>
</dbReference>
<dbReference type="Gramene" id="ESR44776">
    <property type="protein sequence ID" value="ESR44776"/>
    <property type="gene ID" value="CICLE_v10003049mg"/>
</dbReference>
<dbReference type="InterPro" id="IPR027417">
    <property type="entry name" value="P-loop_NTPase"/>
</dbReference>
<dbReference type="InParanoid" id="V4T5F5"/>
<dbReference type="AlphaFoldDB" id="V4T5F5"/>
<dbReference type="eggNOG" id="KOG0087">
    <property type="taxonomic scope" value="Eukaryota"/>
</dbReference>
<dbReference type="EMBL" id="KI536799">
    <property type="protein sequence ID" value="ESR44776.1"/>
    <property type="molecule type" value="Genomic_DNA"/>
</dbReference>
<protein>
    <submittedName>
        <fullName evidence="1">Uncharacterized protein</fullName>
    </submittedName>
</protein>
<evidence type="ECO:0000313" key="2">
    <source>
        <dbReference type="Proteomes" id="UP000030687"/>
    </source>
</evidence>
<dbReference type="GO" id="GO:0005525">
    <property type="term" value="F:GTP binding"/>
    <property type="evidence" value="ECO:0007669"/>
    <property type="project" value="InterPro"/>
</dbReference>
<dbReference type="InterPro" id="IPR001806">
    <property type="entry name" value="Small_GTPase"/>
</dbReference>